<proteinExistence type="predicted"/>
<dbReference type="Proteomes" id="UP000054024">
    <property type="component" value="Unassembled WGS sequence"/>
</dbReference>
<name>A0A117NTJ1_9ACTN</name>
<dbReference type="AlphaFoldDB" id="A0A117NTJ1"/>
<keyword evidence="2" id="KW-1185">Reference proteome</keyword>
<organism evidence="1 2">
    <name type="scientific">Streptomyces curacoi</name>
    <dbReference type="NCBI Taxonomy" id="146536"/>
    <lineage>
        <taxon>Bacteria</taxon>
        <taxon>Bacillati</taxon>
        <taxon>Actinomycetota</taxon>
        <taxon>Actinomycetes</taxon>
        <taxon>Kitasatosporales</taxon>
        <taxon>Streptomycetaceae</taxon>
        <taxon>Streptomyces</taxon>
    </lineage>
</organism>
<evidence type="ECO:0000313" key="1">
    <source>
        <dbReference type="EMBL" id="KUM67166.1"/>
    </source>
</evidence>
<dbReference type="EMBL" id="LMWJ01000039">
    <property type="protein sequence ID" value="KUM67166.1"/>
    <property type="molecule type" value="Genomic_DNA"/>
</dbReference>
<comment type="caution">
    <text evidence="1">The sequence shown here is derived from an EMBL/GenBank/DDBJ whole genome shotgun (WGS) entry which is preliminary data.</text>
</comment>
<protein>
    <submittedName>
        <fullName evidence="1">Uncharacterized protein</fullName>
    </submittedName>
</protein>
<reference evidence="1 2" key="1">
    <citation type="submission" date="2015-10" db="EMBL/GenBank/DDBJ databases">
        <title>Draft genome sequence of Streptomyces curacoi DSM 40107, type strain for the species Streptomyces curacoi.</title>
        <authorList>
            <person name="Ruckert C."/>
            <person name="Winkler A."/>
            <person name="Kalinowski J."/>
            <person name="Kampfer P."/>
            <person name="Glaeser S."/>
        </authorList>
    </citation>
    <scope>NUCLEOTIDE SEQUENCE [LARGE SCALE GENOMIC DNA]</scope>
    <source>
        <strain evidence="1 2">DSM 40107</strain>
    </source>
</reference>
<gene>
    <name evidence="1" type="ORF">AQI70_36530</name>
</gene>
<evidence type="ECO:0000313" key="2">
    <source>
        <dbReference type="Proteomes" id="UP000054024"/>
    </source>
</evidence>
<dbReference type="STRING" id="146536.AQI70_36530"/>
<accession>A0A117NTJ1</accession>
<sequence>MSPGHLDCEQSWMSCASARTCLESDHMRTLGGSKPIQCREVRFGTSRTSAVDGPMFLAASVDAPSRLIPRSAGSSCATSG</sequence>